<dbReference type="EMBL" id="JBITDC010000004">
    <property type="protein sequence ID" value="MFI5675439.1"/>
    <property type="molecule type" value="Genomic_DNA"/>
</dbReference>
<dbReference type="Proteomes" id="UP001612415">
    <property type="component" value="Unassembled WGS sequence"/>
</dbReference>
<proteinExistence type="predicted"/>
<name>A0ABW7Y042_STRCE</name>
<evidence type="ECO:0000313" key="3">
    <source>
        <dbReference type="Proteomes" id="UP001612415"/>
    </source>
</evidence>
<gene>
    <name evidence="2" type="ORF">ACIA8P_12315</name>
</gene>
<organism evidence="2 3">
    <name type="scientific">Streptomyces cellulosae</name>
    <dbReference type="NCBI Taxonomy" id="1968"/>
    <lineage>
        <taxon>Bacteria</taxon>
        <taxon>Bacillati</taxon>
        <taxon>Actinomycetota</taxon>
        <taxon>Actinomycetes</taxon>
        <taxon>Kitasatosporales</taxon>
        <taxon>Streptomycetaceae</taxon>
        <taxon>Streptomyces</taxon>
    </lineage>
</organism>
<comment type="caution">
    <text evidence="2">The sequence shown here is derived from an EMBL/GenBank/DDBJ whole genome shotgun (WGS) entry which is preliminary data.</text>
</comment>
<accession>A0ABW7Y042</accession>
<feature type="region of interest" description="Disordered" evidence="1">
    <location>
        <begin position="96"/>
        <end position="126"/>
    </location>
</feature>
<evidence type="ECO:0000256" key="1">
    <source>
        <dbReference type="SAM" id="MobiDB-lite"/>
    </source>
</evidence>
<evidence type="ECO:0008006" key="4">
    <source>
        <dbReference type="Google" id="ProtNLM"/>
    </source>
</evidence>
<dbReference type="RefSeq" id="WP_398656247.1">
    <property type="nucleotide sequence ID" value="NZ_JBITDC010000004.1"/>
</dbReference>
<evidence type="ECO:0000313" key="2">
    <source>
        <dbReference type="EMBL" id="MFI5675439.1"/>
    </source>
</evidence>
<protein>
    <recommendedName>
        <fullName evidence="4">Cell envelope biogenesis protein OmpA</fullName>
    </recommendedName>
</protein>
<keyword evidence="3" id="KW-1185">Reference proteome</keyword>
<sequence>MLLPHRSRSSAPVGPAGAEVLRIVSAPGTPVFLTVHADGRRRYGYWQPFDADTGRGSCYVALSTADCDALHSAGRITLGEAVVDPTRTTYRVRPARTPAVPARTQALPARTPAVPARTVPHRARVA</sequence>
<reference evidence="2 3" key="1">
    <citation type="submission" date="2024-10" db="EMBL/GenBank/DDBJ databases">
        <title>The Natural Products Discovery Center: Release of the First 8490 Sequenced Strains for Exploring Actinobacteria Biosynthetic Diversity.</title>
        <authorList>
            <person name="Kalkreuter E."/>
            <person name="Kautsar S.A."/>
            <person name="Yang D."/>
            <person name="Bader C.D."/>
            <person name="Teijaro C.N."/>
            <person name="Fluegel L."/>
            <person name="Davis C.M."/>
            <person name="Simpson J.R."/>
            <person name="Lauterbach L."/>
            <person name="Steele A.D."/>
            <person name="Gui C."/>
            <person name="Meng S."/>
            <person name="Li G."/>
            <person name="Viehrig K."/>
            <person name="Ye F."/>
            <person name="Su P."/>
            <person name="Kiefer A.F."/>
            <person name="Nichols A."/>
            <person name="Cepeda A.J."/>
            <person name="Yan W."/>
            <person name="Fan B."/>
            <person name="Jiang Y."/>
            <person name="Adhikari A."/>
            <person name="Zheng C.-J."/>
            <person name="Schuster L."/>
            <person name="Cowan T.M."/>
            <person name="Smanski M.J."/>
            <person name="Chevrette M.G."/>
            <person name="De Carvalho L.P.S."/>
            <person name="Shen B."/>
        </authorList>
    </citation>
    <scope>NUCLEOTIDE SEQUENCE [LARGE SCALE GENOMIC DNA]</scope>
    <source>
        <strain evidence="2 3">NPDC051599</strain>
    </source>
</reference>